<dbReference type="EMBL" id="HBEL01039747">
    <property type="protein sequence ID" value="CAD8422344.1"/>
    <property type="molecule type" value="Transcribed_RNA"/>
</dbReference>
<feature type="signal peptide" evidence="2">
    <location>
        <begin position="1"/>
        <end position="18"/>
    </location>
</feature>
<evidence type="ECO:0000313" key="3">
    <source>
        <dbReference type="EMBL" id="CAD8422344.1"/>
    </source>
</evidence>
<proteinExistence type="predicted"/>
<name>A0A7S0GK55_9STRA</name>
<dbReference type="AlphaFoldDB" id="A0A7S0GK55"/>
<feature type="chain" id="PRO_5031026566" evidence="2">
    <location>
        <begin position="19"/>
        <end position="249"/>
    </location>
</feature>
<evidence type="ECO:0000256" key="2">
    <source>
        <dbReference type="SAM" id="SignalP"/>
    </source>
</evidence>
<organism evidence="3">
    <name type="scientific">Proboscia inermis</name>
    <dbReference type="NCBI Taxonomy" id="420281"/>
    <lineage>
        <taxon>Eukaryota</taxon>
        <taxon>Sar</taxon>
        <taxon>Stramenopiles</taxon>
        <taxon>Ochrophyta</taxon>
        <taxon>Bacillariophyta</taxon>
        <taxon>Coscinodiscophyceae</taxon>
        <taxon>Rhizosoleniophycidae</taxon>
        <taxon>Rhizosoleniales</taxon>
        <taxon>Rhizosoleniaceae</taxon>
        <taxon>Proboscia</taxon>
    </lineage>
</organism>
<feature type="compositionally biased region" description="Basic and acidic residues" evidence="1">
    <location>
        <begin position="238"/>
        <end position="249"/>
    </location>
</feature>
<reference evidence="3" key="1">
    <citation type="submission" date="2021-01" db="EMBL/GenBank/DDBJ databases">
        <authorList>
            <person name="Corre E."/>
            <person name="Pelletier E."/>
            <person name="Niang G."/>
            <person name="Scheremetjew M."/>
            <person name="Finn R."/>
            <person name="Kale V."/>
            <person name="Holt S."/>
            <person name="Cochrane G."/>
            <person name="Meng A."/>
            <person name="Brown T."/>
            <person name="Cohen L."/>
        </authorList>
    </citation>
    <scope>NUCLEOTIDE SEQUENCE</scope>
    <source>
        <strain evidence="3">CCAP1064/1</strain>
    </source>
</reference>
<evidence type="ECO:0000256" key="1">
    <source>
        <dbReference type="SAM" id="MobiDB-lite"/>
    </source>
</evidence>
<protein>
    <submittedName>
        <fullName evidence="3">Uncharacterized protein</fullName>
    </submittedName>
</protein>
<feature type="region of interest" description="Disordered" evidence="1">
    <location>
        <begin position="222"/>
        <end position="249"/>
    </location>
</feature>
<sequence>MLSRNAMLLLGMVAGVLSFKPSTPRRTNPSIQTKLTDCARSNSSRRDLLRLTGTLTFGTFLPSPSGAIDVSGLRVEGQPPPLLSPPITPSSTKNIIELAGVSYTPAAMILQMAEQTASMEGVMKASASEMDASKTKTQRIDAGSKGLGPGVIQRTDLTKSVDIMVKNSKLGTIAPNAAVTLTGIPRVLAASGGDMSKEEYLAVGRFYEAAREDLKRAFEGLSENEQTEGRSIVRRLRARDEERMQQMQK</sequence>
<gene>
    <name evidence="3" type="ORF">PINE0816_LOCUS18500</name>
</gene>
<keyword evidence="2" id="KW-0732">Signal</keyword>
<accession>A0A7S0GK55</accession>